<evidence type="ECO:0000313" key="3">
    <source>
        <dbReference type="Proteomes" id="UP000054498"/>
    </source>
</evidence>
<dbReference type="KEGG" id="mng:MNEG_9379"/>
<feature type="compositionally biased region" description="Acidic residues" evidence="1">
    <location>
        <begin position="497"/>
        <end position="515"/>
    </location>
</feature>
<proteinExistence type="predicted"/>
<evidence type="ECO:0000313" key="2">
    <source>
        <dbReference type="EMBL" id="KIY98584.1"/>
    </source>
</evidence>
<dbReference type="Proteomes" id="UP000054498">
    <property type="component" value="Unassembled WGS sequence"/>
</dbReference>
<gene>
    <name evidence="2" type="ORF">MNEG_9379</name>
</gene>
<dbReference type="GeneID" id="25742254"/>
<dbReference type="Gene3D" id="3.40.50.150">
    <property type="entry name" value="Vaccinia Virus protein VP39"/>
    <property type="match status" value="1"/>
</dbReference>
<dbReference type="EMBL" id="KK102134">
    <property type="protein sequence ID" value="KIY98584.1"/>
    <property type="molecule type" value="Genomic_DNA"/>
</dbReference>
<name>A0A0D2M508_9CHLO</name>
<feature type="compositionally biased region" description="Gly residues" evidence="1">
    <location>
        <begin position="104"/>
        <end position="119"/>
    </location>
</feature>
<feature type="compositionally biased region" description="Basic residues" evidence="1">
    <location>
        <begin position="582"/>
        <end position="593"/>
    </location>
</feature>
<evidence type="ECO:0000256" key="1">
    <source>
        <dbReference type="SAM" id="MobiDB-lite"/>
    </source>
</evidence>
<feature type="region of interest" description="Disordered" evidence="1">
    <location>
        <begin position="364"/>
        <end position="593"/>
    </location>
</feature>
<protein>
    <recommendedName>
        <fullName evidence="4">Methyltransferase FkbM domain-containing protein</fullName>
    </recommendedName>
</protein>
<dbReference type="InterPro" id="IPR029063">
    <property type="entry name" value="SAM-dependent_MTases_sf"/>
</dbReference>
<reference evidence="2 3" key="1">
    <citation type="journal article" date="2013" name="BMC Genomics">
        <title>Reconstruction of the lipid metabolism for the microalga Monoraphidium neglectum from its genome sequence reveals characteristics suitable for biofuel production.</title>
        <authorList>
            <person name="Bogen C."/>
            <person name="Al-Dilaimi A."/>
            <person name="Albersmeier A."/>
            <person name="Wichmann J."/>
            <person name="Grundmann M."/>
            <person name="Rupp O."/>
            <person name="Lauersen K.J."/>
            <person name="Blifernez-Klassen O."/>
            <person name="Kalinowski J."/>
            <person name="Goesmann A."/>
            <person name="Mussgnug J.H."/>
            <person name="Kruse O."/>
        </authorList>
    </citation>
    <scope>NUCLEOTIDE SEQUENCE [LARGE SCALE GENOMIC DNA]</scope>
    <source>
        <strain evidence="2 3">SAG 48.87</strain>
    </source>
</reference>
<feature type="compositionally biased region" description="Gly residues" evidence="1">
    <location>
        <begin position="405"/>
        <end position="415"/>
    </location>
</feature>
<feature type="compositionally biased region" description="Gly residues" evidence="1">
    <location>
        <begin position="541"/>
        <end position="563"/>
    </location>
</feature>
<organism evidence="2 3">
    <name type="scientific">Monoraphidium neglectum</name>
    <dbReference type="NCBI Taxonomy" id="145388"/>
    <lineage>
        <taxon>Eukaryota</taxon>
        <taxon>Viridiplantae</taxon>
        <taxon>Chlorophyta</taxon>
        <taxon>core chlorophytes</taxon>
        <taxon>Chlorophyceae</taxon>
        <taxon>CS clade</taxon>
        <taxon>Sphaeropleales</taxon>
        <taxon>Selenastraceae</taxon>
        <taxon>Monoraphidium</taxon>
    </lineage>
</organism>
<accession>A0A0D2M508</accession>
<feature type="compositionally biased region" description="Low complexity" evidence="1">
    <location>
        <begin position="527"/>
        <end position="538"/>
    </location>
</feature>
<dbReference type="AlphaFoldDB" id="A0A0D2M508"/>
<sequence length="593" mass="56724">MRESAIKQCLDMVGKVATDKMQRIEADCKAVAARREVPDNQLAFDRLAGELKGVAALRGAAVAADVIRAERTAGVGIGGKLTRAVKKTGATCARTCSNSAAARGGAGSSGGGSGGGGGGGPRSAGGGALYLNGNVAARNVSLSGVRATLLAVAGDARAGAAFLRTGRPAGAGLDPQATAQMLPRVKAGSTVVDTECNSGSYAVFFAAKAGPRGAVHCFEPQRKLAQLANANSIINGFAGTMRVHSQALSFAAGSLKASDGLLGGDEAEVGEEGSLFVAKGVEEVQAVTLDSFKLKDVSLIRVRLPWPAAVAPAAVRLEAASGPRGGRSKAAGWRTTIRGSLPFVAYEEPEGGLAPPPRLAKTLAVPKKAASPAAEERGGGEGGPAAGGGGGEGDGDDKGGEGAGKEGGQPGGGGNTEKADAGGKPGGGGAAKGSGGGDGAAGEEGGGAGGAEEKGSGGGGGADEEEGAAVKEGAGGASPAGKAGGGPAADKKGDGGGAEEETSDAGGDEEADGEASPETGGKGGGAPAAKKGGAEPAADSQGGGAAGKEGGGGAAAEGPGAEGGAEEGEEEDEGEPVEPATKTKRRRLQGGRL</sequence>
<feature type="compositionally biased region" description="Acidic residues" evidence="1">
    <location>
        <begin position="564"/>
        <end position="576"/>
    </location>
</feature>
<evidence type="ECO:0008006" key="4">
    <source>
        <dbReference type="Google" id="ProtNLM"/>
    </source>
</evidence>
<feature type="compositionally biased region" description="Gly residues" evidence="1">
    <location>
        <begin position="380"/>
        <end position="392"/>
    </location>
</feature>
<dbReference type="RefSeq" id="XP_013897604.1">
    <property type="nucleotide sequence ID" value="XM_014042150.1"/>
</dbReference>
<dbReference type="SUPFAM" id="SSF53335">
    <property type="entry name" value="S-adenosyl-L-methionine-dependent methyltransferases"/>
    <property type="match status" value="1"/>
</dbReference>
<feature type="compositionally biased region" description="Gly residues" evidence="1">
    <location>
        <begin position="423"/>
        <end position="461"/>
    </location>
</feature>
<feature type="compositionally biased region" description="Gly residues" evidence="1">
    <location>
        <begin position="473"/>
        <end position="487"/>
    </location>
</feature>
<keyword evidence="3" id="KW-1185">Reference proteome</keyword>
<feature type="region of interest" description="Disordered" evidence="1">
    <location>
        <begin position="99"/>
        <end position="119"/>
    </location>
</feature>